<name>A0A319ESB5_ASPSB</name>
<evidence type="ECO:0000256" key="1">
    <source>
        <dbReference type="ARBA" id="ARBA00004906"/>
    </source>
</evidence>
<evidence type="ECO:0000256" key="3">
    <source>
        <dbReference type="ARBA" id="ARBA00022771"/>
    </source>
</evidence>
<dbReference type="AlphaFoldDB" id="A0A319ESB5"/>
<sequence length="133" mass="15248">MWHHRRRTIARRDSELRNLTQGGTMRQVSVERWLEEQTHADHSDRQYAQESCPICLSGLVPSQASSQETLPFPETAHIASSPHNEPDLHDTIEGRNILVLSRCHHVFHASCLTAWFQDHQHKCPICQTAYSTG</sequence>
<organism evidence="8 9">
    <name type="scientific">Aspergillus sclerotiicarbonarius (strain CBS 121057 / IBT 28362)</name>
    <dbReference type="NCBI Taxonomy" id="1448318"/>
    <lineage>
        <taxon>Eukaryota</taxon>
        <taxon>Fungi</taxon>
        <taxon>Dikarya</taxon>
        <taxon>Ascomycota</taxon>
        <taxon>Pezizomycotina</taxon>
        <taxon>Eurotiomycetes</taxon>
        <taxon>Eurotiomycetidae</taxon>
        <taxon>Eurotiales</taxon>
        <taxon>Aspergillaceae</taxon>
        <taxon>Aspergillus</taxon>
        <taxon>Aspergillus subgen. Circumdati</taxon>
    </lineage>
</organism>
<dbReference type="GO" id="GO:0016567">
    <property type="term" value="P:protein ubiquitination"/>
    <property type="evidence" value="ECO:0007669"/>
    <property type="project" value="UniProtKB-UniPathway"/>
</dbReference>
<evidence type="ECO:0000256" key="2">
    <source>
        <dbReference type="ARBA" id="ARBA00022723"/>
    </source>
</evidence>
<dbReference type="GO" id="GO:0008270">
    <property type="term" value="F:zinc ion binding"/>
    <property type="evidence" value="ECO:0007669"/>
    <property type="project" value="UniProtKB-KW"/>
</dbReference>
<dbReference type="InterPro" id="IPR024766">
    <property type="entry name" value="Znf_RING_H2"/>
</dbReference>
<evidence type="ECO:0000259" key="7">
    <source>
        <dbReference type="PROSITE" id="PS50089"/>
    </source>
</evidence>
<comment type="pathway">
    <text evidence="1">Protein modification; protein ubiquitination.</text>
</comment>
<keyword evidence="3 6" id="KW-0863">Zinc-finger</keyword>
<dbReference type="STRING" id="1448318.A0A319ESB5"/>
<dbReference type="OrthoDB" id="8062037at2759"/>
<dbReference type="SMART" id="SM00184">
    <property type="entry name" value="RING"/>
    <property type="match status" value="1"/>
</dbReference>
<dbReference type="PANTHER" id="PTHR45798:SF97">
    <property type="entry name" value="ALCOHOL-SENSITIVE RING FINGER PROTEIN 1"/>
    <property type="match status" value="1"/>
</dbReference>
<evidence type="ECO:0000256" key="5">
    <source>
        <dbReference type="ARBA" id="ARBA00022833"/>
    </source>
</evidence>
<evidence type="ECO:0000313" key="9">
    <source>
        <dbReference type="Proteomes" id="UP000248423"/>
    </source>
</evidence>
<dbReference type="InterPro" id="IPR001841">
    <property type="entry name" value="Znf_RING"/>
</dbReference>
<dbReference type="GO" id="GO:0051603">
    <property type="term" value="P:proteolysis involved in protein catabolic process"/>
    <property type="evidence" value="ECO:0007669"/>
    <property type="project" value="UniProtKB-ARBA"/>
</dbReference>
<proteinExistence type="predicted"/>
<evidence type="ECO:0000313" key="8">
    <source>
        <dbReference type="EMBL" id="PYI10725.1"/>
    </source>
</evidence>
<dbReference type="PANTHER" id="PTHR45798">
    <property type="entry name" value="RING-H2 FINGER PROTEIN ATL61-RELATED-RELATED"/>
    <property type="match status" value="1"/>
</dbReference>
<keyword evidence="4" id="KW-0833">Ubl conjugation pathway</keyword>
<dbReference type="VEuPathDB" id="FungiDB:BO78DRAFT_181435"/>
<gene>
    <name evidence="8" type="ORF">BO78DRAFT_181435</name>
</gene>
<accession>A0A319ESB5</accession>
<feature type="domain" description="RING-type" evidence="7">
    <location>
        <begin position="52"/>
        <end position="127"/>
    </location>
</feature>
<dbReference type="PROSITE" id="PS50089">
    <property type="entry name" value="ZF_RING_2"/>
    <property type="match status" value="1"/>
</dbReference>
<keyword evidence="5" id="KW-0862">Zinc</keyword>
<keyword evidence="2" id="KW-0479">Metal-binding</keyword>
<dbReference type="EMBL" id="KZ826320">
    <property type="protein sequence ID" value="PYI10725.1"/>
    <property type="molecule type" value="Genomic_DNA"/>
</dbReference>
<dbReference type="InterPro" id="IPR052788">
    <property type="entry name" value="RING-type_E3_ligase_ATL"/>
</dbReference>
<dbReference type="UniPathway" id="UPA00143"/>
<evidence type="ECO:0000256" key="6">
    <source>
        <dbReference type="PROSITE-ProRule" id="PRU00175"/>
    </source>
</evidence>
<dbReference type="InterPro" id="IPR013083">
    <property type="entry name" value="Znf_RING/FYVE/PHD"/>
</dbReference>
<dbReference type="SUPFAM" id="SSF57850">
    <property type="entry name" value="RING/U-box"/>
    <property type="match status" value="1"/>
</dbReference>
<protein>
    <recommendedName>
        <fullName evidence="7">RING-type domain-containing protein</fullName>
    </recommendedName>
</protein>
<dbReference type="Proteomes" id="UP000248423">
    <property type="component" value="Unassembled WGS sequence"/>
</dbReference>
<dbReference type="Pfam" id="PF12678">
    <property type="entry name" value="zf-rbx1"/>
    <property type="match status" value="1"/>
</dbReference>
<dbReference type="Gene3D" id="3.30.40.10">
    <property type="entry name" value="Zinc/RING finger domain, C3HC4 (zinc finger)"/>
    <property type="match status" value="1"/>
</dbReference>
<reference evidence="8 9" key="1">
    <citation type="submission" date="2018-02" db="EMBL/GenBank/DDBJ databases">
        <title>The genomes of Aspergillus section Nigri reveals drivers in fungal speciation.</title>
        <authorList>
            <consortium name="DOE Joint Genome Institute"/>
            <person name="Vesth T.C."/>
            <person name="Nybo J."/>
            <person name="Theobald S."/>
            <person name="Brandl J."/>
            <person name="Frisvad J.C."/>
            <person name="Nielsen K.F."/>
            <person name="Lyhne E.K."/>
            <person name="Kogle M.E."/>
            <person name="Kuo A."/>
            <person name="Riley R."/>
            <person name="Clum A."/>
            <person name="Nolan M."/>
            <person name="Lipzen A."/>
            <person name="Salamov A."/>
            <person name="Henrissat B."/>
            <person name="Wiebenga A."/>
            <person name="De vries R.P."/>
            <person name="Grigoriev I.V."/>
            <person name="Mortensen U.H."/>
            <person name="Andersen M.R."/>
            <person name="Baker S.E."/>
        </authorList>
    </citation>
    <scope>NUCLEOTIDE SEQUENCE [LARGE SCALE GENOMIC DNA]</scope>
    <source>
        <strain evidence="8 9">CBS 121057</strain>
    </source>
</reference>
<keyword evidence="9" id="KW-1185">Reference proteome</keyword>
<evidence type="ECO:0000256" key="4">
    <source>
        <dbReference type="ARBA" id="ARBA00022786"/>
    </source>
</evidence>